<name>A0A0M8P0T7_9EURO</name>
<protein>
    <submittedName>
        <fullName evidence="1">Uncharacterized protein</fullName>
    </submittedName>
</protein>
<evidence type="ECO:0000313" key="2">
    <source>
        <dbReference type="Proteomes" id="UP000037696"/>
    </source>
</evidence>
<dbReference type="OrthoDB" id="4363134at2759"/>
<dbReference type="EMBL" id="LHQQ01000087">
    <property type="protein sequence ID" value="KOS43176.1"/>
    <property type="molecule type" value="Genomic_DNA"/>
</dbReference>
<organism evidence="1 2">
    <name type="scientific">Penicillium nordicum</name>
    <dbReference type="NCBI Taxonomy" id="229535"/>
    <lineage>
        <taxon>Eukaryota</taxon>
        <taxon>Fungi</taxon>
        <taxon>Dikarya</taxon>
        <taxon>Ascomycota</taxon>
        <taxon>Pezizomycotina</taxon>
        <taxon>Eurotiomycetes</taxon>
        <taxon>Eurotiomycetidae</taxon>
        <taxon>Eurotiales</taxon>
        <taxon>Aspergillaceae</taxon>
        <taxon>Penicillium</taxon>
    </lineage>
</organism>
<accession>A0A0M8P0T7</accession>
<sequence>MFSKLRGHDTAVQDIHGILHLDYKVPRKRFLNNACIQAVDHHPRIHSTSKRPHLRKENENNHWFYIEKSSAQFMPFSAFVYT</sequence>
<reference evidence="1 2" key="1">
    <citation type="submission" date="2015-08" db="EMBL/GenBank/DDBJ databases">
        <title>Genome sequencing of Penicillium nordicum.</title>
        <authorList>
            <person name="Nguyen H.D."/>
            <person name="Seifert K.A."/>
        </authorList>
    </citation>
    <scope>NUCLEOTIDE SEQUENCE [LARGE SCALE GENOMIC DNA]</scope>
    <source>
        <strain evidence="1 2">DAOMC 185683</strain>
    </source>
</reference>
<proteinExistence type="predicted"/>
<comment type="caution">
    <text evidence="1">The sequence shown here is derived from an EMBL/GenBank/DDBJ whole genome shotgun (WGS) entry which is preliminary data.</text>
</comment>
<evidence type="ECO:0000313" key="1">
    <source>
        <dbReference type="EMBL" id="KOS43176.1"/>
    </source>
</evidence>
<dbReference type="Proteomes" id="UP000037696">
    <property type="component" value="Unassembled WGS sequence"/>
</dbReference>
<gene>
    <name evidence="1" type="ORF">ACN38_g5902</name>
</gene>
<dbReference type="AlphaFoldDB" id="A0A0M8P0T7"/>
<keyword evidence="2" id="KW-1185">Reference proteome</keyword>